<sequence length="113" mass="12828">MQRRVEEALVKPLAEKEKERSRFSRARLPPRERRVRVTQTTPLRDASAREYIAFAVDVRFGDTWQENDIVGCAYPQTGALYVKSGDEYRPADILLGKRADPVPAVCVPGKPRS</sequence>
<feature type="region of interest" description="Disordered" evidence="1">
    <location>
        <begin position="1"/>
        <end position="26"/>
    </location>
</feature>
<evidence type="ECO:0000313" key="3">
    <source>
        <dbReference type="Proteomes" id="UP001374803"/>
    </source>
</evidence>
<dbReference type="RefSeq" id="WP_394834350.1">
    <property type="nucleotide sequence ID" value="NZ_CP089929.1"/>
</dbReference>
<evidence type="ECO:0000313" key="2">
    <source>
        <dbReference type="EMBL" id="WXB04706.1"/>
    </source>
</evidence>
<keyword evidence="3" id="KW-1185">Reference proteome</keyword>
<dbReference type="EMBL" id="CP089983">
    <property type="protein sequence ID" value="WXB04706.1"/>
    <property type="molecule type" value="Genomic_DNA"/>
</dbReference>
<protein>
    <submittedName>
        <fullName evidence="2">Uncharacterized protein</fullName>
    </submittedName>
</protein>
<gene>
    <name evidence="2" type="ORF">LVJ94_48410</name>
</gene>
<proteinExistence type="predicted"/>
<feature type="compositionally biased region" description="Basic and acidic residues" evidence="1">
    <location>
        <begin position="1"/>
        <end position="22"/>
    </location>
</feature>
<accession>A0ABZ2L649</accession>
<reference evidence="2" key="1">
    <citation type="submission" date="2021-12" db="EMBL/GenBank/DDBJ databases">
        <title>Discovery of the Pendulisporaceae a myxobacterial family with distinct sporulation behavior and unique specialized metabolism.</title>
        <authorList>
            <person name="Garcia R."/>
            <person name="Popoff A."/>
            <person name="Bader C.D."/>
            <person name="Loehr J."/>
            <person name="Walesch S."/>
            <person name="Walt C."/>
            <person name="Boldt J."/>
            <person name="Bunk B."/>
            <person name="Haeckl F.J.F.P.J."/>
            <person name="Gunesch A.P."/>
            <person name="Birkelbach J."/>
            <person name="Nuebel U."/>
            <person name="Pietschmann T."/>
            <person name="Bach T."/>
            <person name="Mueller R."/>
        </authorList>
    </citation>
    <scope>NUCLEOTIDE SEQUENCE</scope>
    <source>
        <strain evidence="2">MSr11367</strain>
    </source>
</reference>
<organism evidence="2 3">
    <name type="scientific">Pendulispora rubella</name>
    <dbReference type="NCBI Taxonomy" id="2741070"/>
    <lineage>
        <taxon>Bacteria</taxon>
        <taxon>Pseudomonadati</taxon>
        <taxon>Myxococcota</taxon>
        <taxon>Myxococcia</taxon>
        <taxon>Myxococcales</taxon>
        <taxon>Sorangiineae</taxon>
        <taxon>Pendulisporaceae</taxon>
        <taxon>Pendulispora</taxon>
    </lineage>
</organism>
<name>A0ABZ2L649_9BACT</name>
<evidence type="ECO:0000256" key="1">
    <source>
        <dbReference type="SAM" id="MobiDB-lite"/>
    </source>
</evidence>
<dbReference type="Proteomes" id="UP001374803">
    <property type="component" value="Chromosome"/>
</dbReference>